<evidence type="ECO:0000313" key="1">
    <source>
        <dbReference type="EMBL" id="KAE9398710.1"/>
    </source>
</evidence>
<keyword evidence="2" id="KW-1185">Reference proteome</keyword>
<gene>
    <name evidence="1" type="ORF">BT96DRAFT_722296</name>
</gene>
<evidence type="ECO:0000313" key="2">
    <source>
        <dbReference type="Proteomes" id="UP000799118"/>
    </source>
</evidence>
<accession>A0A6A4HLV2</accession>
<proteinExistence type="predicted"/>
<organism evidence="1 2">
    <name type="scientific">Gymnopus androsaceus JB14</name>
    <dbReference type="NCBI Taxonomy" id="1447944"/>
    <lineage>
        <taxon>Eukaryota</taxon>
        <taxon>Fungi</taxon>
        <taxon>Dikarya</taxon>
        <taxon>Basidiomycota</taxon>
        <taxon>Agaricomycotina</taxon>
        <taxon>Agaricomycetes</taxon>
        <taxon>Agaricomycetidae</taxon>
        <taxon>Agaricales</taxon>
        <taxon>Marasmiineae</taxon>
        <taxon>Omphalotaceae</taxon>
        <taxon>Gymnopus</taxon>
    </lineage>
</organism>
<sequence length="155" mass="17655">MARTDDHRGQYFIRNNNSSSVDVDDEQFHHRVHDCRFTRPRKNRERVSYKVVYRAVVGSCEILCRGAAALHFDPHLPLFHQVDILRYSLLSPGSTSASASTPNGAHNTHIIPTSIIESAQETFQDAIKPHQVSLSHSLNISLRRADMKSKRRSHE</sequence>
<name>A0A6A4HLV2_9AGAR</name>
<dbReference type="Proteomes" id="UP000799118">
    <property type="component" value="Unassembled WGS sequence"/>
</dbReference>
<reference evidence="1" key="1">
    <citation type="journal article" date="2019" name="Environ. Microbiol.">
        <title>Fungal ecological strategies reflected in gene transcription - a case study of two litter decomposers.</title>
        <authorList>
            <person name="Barbi F."/>
            <person name="Kohler A."/>
            <person name="Barry K."/>
            <person name="Baskaran P."/>
            <person name="Daum C."/>
            <person name="Fauchery L."/>
            <person name="Ihrmark K."/>
            <person name="Kuo A."/>
            <person name="LaButti K."/>
            <person name="Lipzen A."/>
            <person name="Morin E."/>
            <person name="Grigoriev I.V."/>
            <person name="Henrissat B."/>
            <person name="Lindahl B."/>
            <person name="Martin F."/>
        </authorList>
    </citation>
    <scope>NUCLEOTIDE SEQUENCE</scope>
    <source>
        <strain evidence="1">JB14</strain>
    </source>
</reference>
<protein>
    <submittedName>
        <fullName evidence="1">Uncharacterized protein</fullName>
    </submittedName>
</protein>
<dbReference type="AlphaFoldDB" id="A0A6A4HLV2"/>
<dbReference type="EMBL" id="ML769479">
    <property type="protein sequence ID" value="KAE9398710.1"/>
    <property type="molecule type" value="Genomic_DNA"/>
</dbReference>